<dbReference type="SUPFAM" id="SSF50249">
    <property type="entry name" value="Nucleic acid-binding proteins"/>
    <property type="match status" value="1"/>
</dbReference>
<dbReference type="Proteomes" id="UP000177090">
    <property type="component" value="Unassembled WGS sequence"/>
</dbReference>
<dbReference type="FunFam" id="3.30.470.30:FF:000001">
    <property type="entry name" value="DNA ligase"/>
    <property type="match status" value="1"/>
</dbReference>
<reference evidence="16 17" key="1">
    <citation type="journal article" date="2016" name="Nat. Commun.">
        <title>Thousands of microbial genomes shed light on interconnected biogeochemical processes in an aquifer system.</title>
        <authorList>
            <person name="Anantharaman K."/>
            <person name="Brown C.T."/>
            <person name="Hug L.A."/>
            <person name="Sharon I."/>
            <person name="Castelle C.J."/>
            <person name="Probst A.J."/>
            <person name="Thomas B.C."/>
            <person name="Singh A."/>
            <person name="Wilkins M.J."/>
            <person name="Karaoz U."/>
            <person name="Brodie E.L."/>
            <person name="Williams K.H."/>
            <person name="Hubbard S.S."/>
            <person name="Banfield J.F."/>
        </authorList>
    </citation>
    <scope>NUCLEOTIDE SEQUENCE [LARGE SCALE GENOMIC DNA]</scope>
</reference>
<dbReference type="GO" id="GO:0046872">
    <property type="term" value="F:metal ion binding"/>
    <property type="evidence" value="ECO:0007669"/>
    <property type="project" value="UniProtKB-KW"/>
</dbReference>
<dbReference type="EMBL" id="MHTL01000012">
    <property type="protein sequence ID" value="OHA60525.1"/>
    <property type="molecule type" value="Genomic_DNA"/>
</dbReference>
<dbReference type="SMART" id="SM00292">
    <property type="entry name" value="BRCT"/>
    <property type="match status" value="1"/>
</dbReference>
<dbReference type="PROSITE" id="PS01056">
    <property type="entry name" value="DNA_LIGASE_N2"/>
    <property type="match status" value="1"/>
</dbReference>
<evidence type="ECO:0000313" key="16">
    <source>
        <dbReference type="EMBL" id="OHA60525.1"/>
    </source>
</evidence>
<evidence type="ECO:0000256" key="14">
    <source>
        <dbReference type="HAMAP-Rule" id="MF_01588"/>
    </source>
</evidence>
<dbReference type="EC" id="6.5.1.2" evidence="2 14"/>
<dbReference type="NCBIfam" id="TIGR00575">
    <property type="entry name" value="dnlj"/>
    <property type="match status" value="1"/>
</dbReference>
<keyword evidence="10 14" id="KW-0520">NAD</keyword>
<dbReference type="PROSITE" id="PS50172">
    <property type="entry name" value="BRCT"/>
    <property type="match status" value="1"/>
</dbReference>
<sequence length="670" mass="74427">MDARIRERVAQLRKTINRHRYLYHVLDRAEISDAALDSLKRELAELEAAHPELITPDSPTQRVGGESLAKFEKVMHRVPQWSFNDAFTERDLRAFDERVEKGIGPPPHKASDGHSTRCSYVCELKIDGFKIVLTYQKGILVTATTRGDGVVGEDVTANIRTIESVPLTLEKDVDIIVEGEVWISKREFKKLNERQKKEGKEPYANPRNVAAGTIRQLDSRIVAERKLDSFMYDIAEFQSQPTTQEEELTLLSALGFKVNKHYGRCKDIDEVFAFYKKWIARSRREPYGIDGVVVKVNERELQERLGFTGKAPRFAIAYKFPAEQATTVVENIILQVGRTGVITPVAIMRPVVVDGSTVSRATLHNEDEITRLDVRVGDTVILQKAGDVIPDIVTVLTELRTGKEKKFVFPKSIPECGAIERIPGEAAHRCVDRNSGAIQRRKLQHFAGKHAFDIDGLGPKIIDLLIDRGLVARFPDIFTLAEGDLLALPSFKEKKVQKLIAAITARREVPLARFLIGLSIPQVGEETAEDLAEHFGTLEGLARASAEDLRAVEGVGDIVADSVVSWFKESAHKKLLAELLAQVTVREGAPHRASALLGAKIFVFTGTLPTITRDEAKRLVRERGGEVSESVSQKTSYVVTGEAPGSKAARARALGITILSEGEFLKLIKK</sequence>
<feature type="binding site" evidence="14">
    <location>
        <position position="295"/>
    </location>
    <ligand>
        <name>NAD(+)</name>
        <dbReference type="ChEBI" id="CHEBI:57540"/>
    </ligand>
</feature>
<evidence type="ECO:0000256" key="8">
    <source>
        <dbReference type="ARBA" id="ARBA00022833"/>
    </source>
</evidence>
<dbReference type="InterPro" id="IPR041663">
    <property type="entry name" value="DisA/LigA_HHH"/>
</dbReference>
<dbReference type="GO" id="GO:0006281">
    <property type="term" value="P:DNA repair"/>
    <property type="evidence" value="ECO:0007669"/>
    <property type="project" value="UniProtKB-KW"/>
</dbReference>
<evidence type="ECO:0000256" key="12">
    <source>
        <dbReference type="ARBA" id="ARBA00034005"/>
    </source>
</evidence>
<dbReference type="GO" id="GO:0003677">
    <property type="term" value="F:DNA binding"/>
    <property type="evidence" value="ECO:0007669"/>
    <property type="project" value="InterPro"/>
</dbReference>
<dbReference type="SMART" id="SM00278">
    <property type="entry name" value="HhH1"/>
    <property type="match status" value="4"/>
</dbReference>
<evidence type="ECO:0000256" key="9">
    <source>
        <dbReference type="ARBA" id="ARBA00022842"/>
    </source>
</evidence>
<accession>A0A1G2QIV3</accession>
<evidence type="ECO:0000256" key="4">
    <source>
        <dbReference type="ARBA" id="ARBA00022598"/>
    </source>
</evidence>
<dbReference type="HAMAP" id="MF_01588">
    <property type="entry name" value="DNA_ligase_A"/>
    <property type="match status" value="1"/>
</dbReference>
<gene>
    <name evidence="14" type="primary">ligA</name>
    <name evidence="16" type="ORF">A2569_02010</name>
</gene>
<evidence type="ECO:0000259" key="15">
    <source>
        <dbReference type="PROSITE" id="PS50172"/>
    </source>
</evidence>
<dbReference type="GO" id="GO:0006260">
    <property type="term" value="P:DNA replication"/>
    <property type="evidence" value="ECO:0007669"/>
    <property type="project" value="UniProtKB-KW"/>
</dbReference>
<keyword evidence="8 14" id="KW-0862">Zinc</keyword>
<feature type="binding site" evidence="14">
    <location>
        <position position="123"/>
    </location>
    <ligand>
        <name>NAD(+)</name>
        <dbReference type="ChEBI" id="CHEBI:57540"/>
    </ligand>
</feature>
<feature type="binding site" evidence="14">
    <location>
        <position position="416"/>
    </location>
    <ligand>
        <name>Zn(2+)</name>
        <dbReference type="ChEBI" id="CHEBI:29105"/>
    </ligand>
</feature>
<evidence type="ECO:0000256" key="11">
    <source>
        <dbReference type="ARBA" id="ARBA00023204"/>
    </source>
</evidence>
<dbReference type="Gene3D" id="2.40.50.140">
    <property type="entry name" value="Nucleic acid-binding proteins"/>
    <property type="match status" value="1"/>
</dbReference>
<dbReference type="Gene3D" id="6.20.10.30">
    <property type="match status" value="1"/>
</dbReference>
<dbReference type="Pfam" id="PF14520">
    <property type="entry name" value="HHH_5"/>
    <property type="match status" value="1"/>
</dbReference>
<feature type="binding site" evidence="14">
    <location>
        <position position="319"/>
    </location>
    <ligand>
        <name>NAD(+)</name>
        <dbReference type="ChEBI" id="CHEBI:57540"/>
    </ligand>
</feature>
<evidence type="ECO:0000256" key="2">
    <source>
        <dbReference type="ARBA" id="ARBA00012722"/>
    </source>
</evidence>
<evidence type="ECO:0000256" key="7">
    <source>
        <dbReference type="ARBA" id="ARBA00022763"/>
    </source>
</evidence>
<evidence type="ECO:0000256" key="3">
    <source>
        <dbReference type="ARBA" id="ARBA00013308"/>
    </source>
</evidence>
<dbReference type="InterPro" id="IPR033136">
    <property type="entry name" value="DNA_ligase_CS"/>
</dbReference>
<feature type="binding site" evidence="14">
    <location>
        <position position="180"/>
    </location>
    <ligand>
        <name>NAD(+)</name>
        <dbReference type="ChEBI" id="CHEBI:57540"/>
    </ligand>
</feature>
<dbReference type="InterPro" id="IPR010994">
    <property type="entry name" value="RuvA_2-like"/>
</dbReference>
<dbReference type="InterPro" id="IPR001679">
    <property type="entry name" value="DNA_ligase"/>
</dbReference>
<dbReference type="Pfam" id="PF03120">
    <property type="entry name" value="OB_DNA_ligase"/>
    <property type="match status" value="1"/>
</dbReference>
<dbReference type="InterPro" id="IPR004150">
    <property type="entry name" value="NAD_DNA_ligase_OB"/>
</dbReference>
<dbReference type="Pfam" id="PF01653">
    <property type="entry name" value="DNA_ligase_aden"/>
    <property type="match status" value="1"/>
</dbReference>
<comment type="cofactor">
    <cofactor evidence="14">
        <name>Mg(2+)</name>
        <dbReference type="ChEBI" id="CHEBI:18420"/>
    </cofactor>
    <cofactor evidence="14">
        <name>Mn(2+)</name>
        <dbReference type="ChEBI" id="CHEBI:29035"/>
    </cofactor>
</comment>
<keyword evidence="11 14" id="KW-0234">DNA repair</keyword>
<evidence type="ECO:0000256" key="1">
    <source>
        <dbReference type="ARBA" id="ARBA00004067"/>
    </source>
</evidence>
<dbReference type="Gene3D" id="3.30.470.30">
    <property type="entry name" value="DNA ligase/mRNA capping enzyme"/>
    <property type="match status" value="1"/>
</dbReference>
<evidence type="ECO:0000313" key="17">
    <source>
        <dbReference type="Proteomes" id="UP000177090"/>
    </source>
</evidence>
<dbReference type="InterPro" id="IPR001357">
    <property type="entry name" value="BRCT_dom"/>
</dbReference>
<dbReference type="CDD" id="cd17748">
    <property type="entry name" value="BRCT_DNA_ligase_like"/>
    <property type="match status" value="1"/>
</dbReference>
<keyword evidence="9 14" id="KW-0460">Magnesium</keyword>
<feature type="binding site" evidence="14">
    <location>
        <position position="146"/>
    </location>
    <ligand>
        <name>NAD(+)</name>
        <dbReference type="ChEBI" id="CHEBI:57540"/>
    </ligand>
</feature>
<dbReference type="InterPro" id="IPR003583">
    <property type="entry name" value="Hlx-hairpin-Hlx_DNA-bd_motif"/>
</dbReference>
<feature type="active site" description="N6-AMP-lysine intermediate" evidence="14">
    <location>
        <position position="125"/>
    </location>
</feature>
<dbReference type="Pfam" id="PF12826">
    <property type="entry name" value="HHH_2"/>
    <property type="match status" value="1"/>
</dbReference>
<comment type="caution">
    <text evidence="16">The sequence shown here is derived from an EMBL/GenBank/DDBJ whole genome shotgun (WGS) entry which is preliminary data.</text>
</comment>
<dbReference type="InterPro" id="IPR036420">
    <property type="entry name" value="BRCT_dom_sf"/>
</dbReference>
<dbReference type="FunFam" id="1.10.287.610:FF:000002">
    <property type="entry name" value="DNA ligase"/>
    <property type="match status" value="1"/>
</dbReference>
<comment type="catalytic activity">
    <reaction evidence="12 14">
        <text>NAD(+) + (deoxyribonucleotide)n-3'-hydroxyl + 5'-phospho-(deoxyribonucleotide)m = (deoxyribonucleotide)n+m + AMP + beta-nicotinamide D-nucleotide.</text>
        <dbReference type="EC" id="6.5.1.2"/>
    </reaction>
</comment>
<dbReference type="SUPFAM" id="SSF56091">
    <property type="entry name" value="DNA ligase/mRNA capping enzyme, catalytic domain"/>
    <property type="match status" value="1"/>
</dbReference>
<keyword evidence="14" id="KW-0464">Manganese</keyword>
<dbReference type="AlphaFoldDB" id="A0A1G2QIV3"/>
<evidence type="ECO:0000256" key="10">
    <source>
        <dbReference type="ARBA" id="ARBA00023027"/>
    </source>
</evidence>
<dbReference type="SUPFAM" id="SSF52113">
    <property type="entry name" value="BRCT domain"/>
    <property type="match status" value="1"/>
</dbReference>
<dbReference type="InterPro" id="IPR013840">
    <property type="entry name" value="DNAligase_N"/>
</dbReference>
<dbReference type="Gene3D" id="3.40.50.10190">
    <property type="entry name" value="BRCT domain"/>
    <property type="match status" value="1"/>
</dbReference>
<feature type="binding site" evidence="14">
    <location>
        <begin position="82"/>
        <end position="83"/>
    </location>
    <ligand>
        <name>NAD(+)</name>
        <dbReference type="ChEBI" id="CHEBI:57540"/>
    </ligand>
</feature>
<dbReference type="GO" id="GO:0003911">
    <property type="term" value="F:DNA ligase (NAD+) activity"/>
    <property type="evidence" value="ECO:0007669"/>
    <property type="project" value="UniProtKB-UniRule"/>
</dbReference>
<dbReference type="NCBIfam" id="NF005932">
    <property type="entry name" value="PRK07956.1"/>
    <property type="match status" value="1"/>
</dbReference>
<dbReference type="FunFam" id="2.40.50.140:FF:000012">
    <property type="entry name" value="DNA ligase"/>
    <property type="match status" value="1"/>
</dbReference>
<dbReference type="InterPro" id="IPR013839">
    <property type="entry name" value="DNAligase_adenylation"/>
</dbReference>
<evidence type="ECO:0000256" key="13">
    <source>
        <dbReference type="ARBA" id="ARBA00060881"/>
    </source>
</evidence>
<dbReference type="SMART" id="SM00532">
    <property type="entry name" value="LIGANc"/>
    <property type="match status" value="1"/>
</dbReference>
<proteinExistence type="inferred from homology"/>
<dbReference type="PANTHER" id="PTHR23389:SF9">
    <property type="entry name" value="DNA LIGASE"/>
    <property type="match status" value="1"/>
</dbReference>
<dbReference type="GO" id="GO:0005829">
    <property type="term" value="C:cytosol"/>
    <property type="evidence" value="ECO:0007669"/>
    <property type="project" value="TreeGrafter"/>
</dbReference>
<dbReference type="PIRSF" id="PIRSF001604">
    <property type="entry name" value="LigA"/>
    <property type="match status" value="1"/>
</dbReference>
<dbReference type="CDD" id="cd00114">
    <property type="entry name" value="LIGANc"/>
    <property type="match status" value="1"/>
</dbReference>
<dbReference type="SUPFAM" id="SSF47781">
    <property type="entry name" value="RuvA domain 2-like"/>
    <property type="match status" value="1"/>
</dbReference>
<protein>
    <recommendedName>
        <fullName evidence="3 14">DNA ligase</fullName>
        <ecNumber evidence="2 14">6.5.1.2</ecNumber>
    </recommendedName>
    <alternativeName>
        <fullName evidence="14">Polydeoxyribonucleotide synthase [NAD(+)]</fullName>
    </alternativeName>
</protein>
<dbReference type="Gene3D" id="1.10.287.610">
    <property type="entry name" value="Helix hairpin bin"/>
    <property type="match status" value="1"/>
</dbReference>
<dbReference type="InterPro" id="IPR012340">
    <property type="entry name" value="NA-bd_OB-fold"/>
</dbReference>
<keyword evidence="4 14" id="KW-0436">Ligase</keyword>
<dbReference type="FunFam" id="1.10.150.20:FF:000006">
    <property type="entry name" value="DNA ligase"/>
    <property type="match status" value="1"/>
</dbReference>
<keyword evidence="6 14" id="KW-0479">Metal-binding</keyword>
<evidence type="ECO:0000256" key="5">
    <source>
        <dbReference type="ARBA" id="ARBA00022705"/>
    </source>
</evidence>
<keyword evidence="7 14" id="KW-0227">DNA damage</keyword>
<comment type="function">
    <text evidence="1 14">DNA ligase that catalyzes the formation of phosphodiester linkages between 5'-phosphoryl and 3'-hydroxyl groups in double-stranded DNA using NAD as a coenzyme and as the energy source for the reaction. It is essential for DNA replication and repair of damaged DNA.</text>
</comment>
<dbReference type="Gene3D" id="1.10.150.20">
    <property type="entry name" value="5' to 3' exonuclease, C-terminal subdomain"/>
    <property type="match status" value="2"/>
</dbReference>
<keyword evidence="5 14" id="KW-0235">DNA replication</keyword>
<name>A0A1G2QIV3_9BACT</name>
<feature type="domain" description="BRCT" evidence="15">
    <location>
        <begin position="592"/>
        <end position="670"/>
    </location>
</feature>
<dbReference type="PANTHER" id="PTHR23389">
    <property type="entry name" value="CHROMOSOME TRANSMISSION FIDELITY FACTOR 18"/>
    <property type="match status" value="1"/>
</dbReference>
<organism evidence="16 17">
    <name type="scientific">Candidatus Vogelbacteria bacterium RIFOXYD1_FULL_51_18</name>
    <dbReference type="NCBI Taxonomy" id="1802440"/>
    <lineage>
        <taxon>Bacteria</taxon>
        <taxon>Candidatus Vogeliibacteriota</taxon>
    </lineage>
</organism>
<dbReference type="STRING" id="1802440.A2569_02010"/>
<comment type="caution">
    <text evidence="14">Lacks conserved residue(s) required for the propagation of feature annotation.</text>
</comment>
<dbReference type="Pfam" id="PF00533">
    <property type="entry name" value="BRCT"/>
    <property type="match status" value="1"/>
</dbReference>
<comment type="similarity">
    <text evidence="13 14">Belongs to the NAD-dependent DNA ligase family. LigA subfamily.</text>
</comment>
<evidence type="ECO:0000256" key="6">
    <source>
        <dbReference type="ARBA" id="ARBA00022723"/>
    </source>
</evidence>